<keyword evidence="7 10" id="KW-0238">DNA-binding</keyword>
<evidence type="ECO:0000256" key="2">
    <source>
        <dbReference type="ARBA" id="ARBA00022723"/>
    </source>
</evidence>
<dbReference type="GO" id="GO:0046872">
    <property type="term" value="F:metal ion binding"/>
    <property type="evidence" value="ECO:0007669"/>
    <property type="project" value="UniProtKB-UniRule"/>
</dbReference>
<dbReference type="InterPro" id="IPR042206">
    <property type="entry name" value="CRISPR-assoc_Cas1_C"/>
</dbReference>
<dbReference type="GO" id="GO:0004519">
    <property type="term" value="F:endonuclease activity"/>
    <property type="evidence" value="ECO:0007669"/>
    <property type="project" value="UniProtKB-UniRule"/>
</dbReference>
<evidence type="ECO:0000256" key="4">
    <source>
        <dbReference type="ARBA" id="ARBA00022801"/>
    </source>
</evidence>
<keyword evidence="12" id="KW-1185">Reference proteome</keyword>
<keyword evidence="1 10" id="KW-0540">Nuclease</keyword>
<dbReference type="GO" id="GO:0016787">
    <property type="term" value="F:hydrolase activity"/>
    <property type="evidence" value="ECO:0007669"/>
    <property type="project" value="UniProtKB-KW"/>
</dbReference>
<comment type="function">
    <text evidence="10">CRISPR (clustered regularly interspaced short palindromic repeat), is an adaptive immune system that provides protection against mobile genetic elements (viruses, transposable elements and conjugative plasmids). CRISPR clusters contain spacers, sequences complementary to antecedent mobile elements, and target invading nucleic acids. CRISPR clusters are transcribed and processed into CRISPR RNA (crRNA). Acts as a dsDNA endonuclease. Involved in the integration of spacer DNA into the CRISPR cassette.</text>
</comment>
<evidence type="ECO:0000256" key="9">
    <source>
        <dbReference type="ARBA" id="ARBA00038592"/>
    </source>
</evidence>
<keyword evidence="6 10" id="KW-0051">Antiviral defense</keyword>
<dbReference type="OrthoDB" id="9803119at2"/>
<organism evidence="11 12">
    <name type="scientific">Calditerrivibrio nitroreducens (strain DSM 19672 / NBRC 101217 / Yu37-1)</name>
    <dbReference type="NCBI Taxonomy" id="768670"/>
    <lineage>
        <taxon>Bacteria</taxon>
        <taxon>Pseudomonadati</taxon>
        <taxon>Deferribacterota</taxon>
        <taxon>Deferribacteres</taxon>
        <taxon>Deferribacterales</taxon>
        <taxon>Calditerrivibrionaceae</taxon>
    </lineage>
</organism>
<dbReference type="AlphaFoldDB" id="E4TFD4"/>
<comment type="subunit">
    <text evidence="9 10">Homodimer, forms a heterotetramer with a Cas2 homodimer.</text>
</comment>
<dbReference type="GO" id="GO:0043571">
    <property type="term" value="P:maintenance of CRISPR repeat elements"/>
    <property type="evidence" value="ECO:0007669"/>
    <property type="project" value="UniProtKB-UniRule"/>
</dbReference>
<comment type="cofactor">
    <cofactor evidence="10">
        <name>Mg(2+)</name>
        <dbReference type="ChEBI" id="CHEBI:18420"/>
    </cofactor>
    <cofactor evidence="10">
        <name>Mn(2+)</name>
        <dbReference type="ChEBI" id="CHEBI:29035"/>
    </cofactor>
</comment>
<evidence type="ECO:0000256" key="7">
    <source>
        <dbReference type="ARBA" id="ARBA00023125"/>
    </source>
</evidence>
<dbReference type="PANTHER" id="PTHR34353">
    <property type="entry name" value="CRISPR-ASSOCIATED ENDONUCLEASE CAS1 1"/>
    <property type="match status" value="1"/>
</dbReference>
<dbReference type="InterPro" id="IPR002729">
    <property type="entry name" value="CRISPR-assoc_Cas1"/>
</dbReference>
<dbReference type="KEGG" id="cni:Calni_1599"/>
<dbReference type="eggNOG" id="COG1518">
    <property type="taxonomic scope" value="Bacteria"/>
</dbReference>
<keyword evidence="2 10" id="KW-0479">Metal-binding</keyword>
<evidence type="ECO:0000313" key="11">
    <source>
        <dbReference type="EMBL" id="ADR19507.1"/>
    </source>
</evidence>
<feature type="binding site" evidence="10">
    <location>
        <position position="237"/>
    </location>
    <ligand>
        <name>Mn(2+)</name>
        <dbReference type="ChEBI" id="CHEBI:29035"/>
    </ligand>
</feature>
<comment type="similarity">
    <text evidence="10">Belongs to the CRISPR-associated endonuclease Cas1 family.</text>
</comment>
<gene>
    <name evidence="10" type="primary">cas1</name>
    <name evidence="11" type="ordered locus">Calni_1599</name>
</gene>
<dbReference type="RefSeq" id="WP_013451718.1">
    <property type="nucleotide sequence ID" value="NC_014758.1"/>
</dbReference>
<dbReference type="GO" id="GO:0051607">
    <property type="term" value="P:defense response to virus"/>
    <property type="evidence" value="ECO:0007669"/>
    <property type="project" value="UniProtKB-UniRule"/>
</dbReference>
<evidence type="ECO:0000256" key="10">
    <source>
        <dbReference type="HAMAP-Rule" id="MF_01470"/>
    </source>
</evidence>
<dbReference type="InterPro" id="IPR042211">
    <property type="entry name" value="CRISPR-assoc_Cas1_N"/>
</dbReference>
<evidence type="ECO:0000256" key="5">
    <source>
        <dbReference type="ARBA" id="ARBA00022842"/>
    </source>
</evidence>
<evidence type="ECO:0000256" key="1">
    <source>
        <dbReference type="ARBA" id="ARBA00022722"/>
    </source>
</evidence>
<name>E4TFD4_CALNY</name>
<dbReference type="NCBIfam" id="TIGR00287">
    <property type="entry name" value="cas1"/>
    <property type="match status" value="1"/>
</dbReference>
<dbReference type="EMBL" id="CP002347">
    <property type="protein sequence ID" value="ADR19507.1"/>
    <property type="molecule type" value="Genomic_DNA"/>
</dbReference>
<sequence length="335" mass="38510">MVVYINEQGAVINISGERIILKKAGQIIAVFLTKDLDQVVLMGNIGLTTQSIRHFLQNKIDVVFTSASGKYEGRLVQELGKNVALRRLQFEATQDEKFKFKIAKSIIYGKYKNSISALRKLNYYHKSKEVSDILNQLTARHNDLTAAETYESLLGYEGIISSIYFSAFDCLLNKEIKFEKRTRRPPQNEFNALLSFGYTILSNLIRTEVYITGLDPYFGVLHAEDYGRPSLVLDLMEEFRAIAVDMPAINAVNKGLITKSDFVLNDDGDEDHLPIQLTIFGRKKWLSILEKRFNSFLWFQPKNQKTTLRNIIKYQCYLISKSFIEKAIYQPFILI</sequence>
<dbReference type="HAMAP" id="MF_01470">
    <property type="entry name" value="Cas1"/>
    <property type="match status" value="1"/>
</dbReference>
<evidence type="ECO:0000256" key="8">
    <source>
        <dbReference type="ARBA" id="ARBA00023211"/>
    </source>
</evidence>
<evidence type="ECO:0000256" key="6">
    <source>
        <dbReference type="ARBA" id="ARBA00023118"/>
    </source>
</evidence>
<dbReference type="PANTHER" id="PTHR34353:SF2">
    <property type="entry name" value="CRISPR-ASSOCIATED ENDONUCLEASE CAS1 1"/>
    <property type="match status" value="1"/>
</dbReference>
<dbReference type="STRING" id="768670.Calni_1599"/>
<keyword evidence="5 10" id="KW-0460">Magnesium</keyword>
<keyword evidence="8 10" id="KW-0464">Manganese</keyword>
<feature type="binding site" evidence="10">
    <location>
        <position position="222"/>
    </location>
    <ligand>
        <name>Mn(2+)</name>
        <dbReference type="ChEBI" id="CHEBI:29035"/>
    </ligand>
</feature>
<dbReference type="Gene3D" id="3.100.10.20">
    <property type="entry name" value="CRISPR-associated endonuclease Cas1, N-terminal domain"/>
    <property type="match status" value="1"/>
</dbReference>
<dbReference type="Proteomes" id="UP000007039">
    <property type="component" value="Chromosome"/>
</dbReference>
<dbReference type="InterPro" id="IPR050646">
    <property type="entry name" value="Cas1"/>
</dbReference>
<evidence type="ECO:0000313" key="12">
    <source>
        <dbReference type="Proteomes" id="UP000007039"/>
    </source>
</evidence>
<reference evidence="11 12" key="2">
    <citation type="journal article" date="2011" name="Stand. Genomic Sci.">
        <title>Complete genome sequence of Calditerrivibrio nitroreducens type strain (Yu37-1).</title>
        <authorList>
            <person name="Pitluck S."/>
            <person name="Sikorski J."/>
            <person name="Zeytun A."/>
            <person name="Lapidus A."/>
            <person name="Nolan M."/>
            <person name="Lucas S."/>
            <person name="Hammon N."/>
            <person name="Deshpande S."/>
            <person name="Cheng J.F."/>
            <person name="Tapia R."/>
            <person name="Han C."/>
            <person name="Goodwin L."/>
            <person name="Liolios K."/>
            <person name="Pagani I."/>
            <person name="Ivanova N."/>
            <person name="Mavromatis K."/>
            <person name="Pati A."/>
            <person name="Chen A."/>
            <person name="Palaniappan K."/>
            <person name="Hauser L."/>
            <person name="Chang Y.J."/>
            <person name="Jeffries C.D."/>
            <person name="Detter J.C."/>
            <person name="Brambilla E."/>
            <person name="Djao O.D."/>
            <person name="Rohde M."/>
            <person name="Spring S."/>
            <person name="Goker M."/>
            <person name="Woyke T."/>
            <person name="Bristow J."/>
            <person name="Eisen J.A."/>
            <person name="Markowitz V."/>
            <person name="Hugenholtz P."/>
            <person name="Kyrpides N.C."/>
            <person name="Klenk H.P."/>
            <person name="Land M."/>
        </authorList>
    </citation>
    <scope>NUCLEOTIDE SEQUENCE [LARGE SCALE GENOMIC DNA]</scope>
    <source>
        <strain evidence="12">DSM 19672 / NBRC 101217 / Yu37-1</strain>
    </source>
</reference>
<keyword evidence="4 10" id="KW-0378">Hydrolase</keyword>
<dbReference type="CDD" id="cd09634">
    <property type="entry name" value="Cas1_I-II-III"/>
    <property type="match status" value="1"/>
</dbReference>
<dbReference type="EC" id="3.1.-.-" evidence="10"/>
<keyword evidence="3 10" id="KW-0255">Endonuclease</keyword>
<reference key="1">
    <citation type="submission" date="2010-11" db="EMBL/GenBank/DDBJ databases">
        <title>The complete genome of chromosome of Calditerrivibrio nitroreducens DSM 19672.</title>
        <authorList>
            <consortium name="US DOE Joint Genome Institute (JGI-PGF)"/>
            <person name="Lucas S."/>
            <person name="Copeland A."/>
            <person name="Lapidus A."/>
            <person name="Bruce D."/>
            <person name="Goodwin L."/>
            <person name="Pitluck S."/>
            <person name="Kyrpides N."/>
            <person name="Mavromatis K."/>
            <person name="Ivanova N."/>
            <person name="Mikhailova N."/>
            <person name="Zeytun A."/>
            <person name="Brettin T."/>
            <person name="Detter J.C."/>
            <person name="Tapia R."/>
            <person name="Han C."/>
            <person name="Land M."/>
            <person name="Hauser L."/>
            <person name="Markowitz V."/>
            <person name="Cheng J.-F."/>
            <person name="Hugenholtz P."/>
            <person name="Woyke T."/>
            <person name="Wu D."/>
            <person name="Spring S."/>
            <person name="Schroeder M."/>
            <person name="Brambilla E."/>
            <person name="Klenk H.-P."/>
            <person name="Eisen J.A."/>
        </authorList>
    </citation>
    <scope>NUCLEOTIDE SEQUENCE [LARGE SCALE GENOMIC DNA]</scope>
    <source>
        <strain>DSM 19672</strain>
    </source>
</reference>
<dbReference type="Gene3D" id="1.20.120.920">
    <property type="entry name" value="CRISPR-associated endonuclease Cas1, C-terminal domain"/>
    <property type="match status" value="1"/>
</dbReference>
<feature type="binding site" evidence="10">
    <location>
        <position position="157"/>
    </location>
    <ligand>
        <name>Mn(2+)</name>
        <dbReference type="ChEBI" id="CHEBI:29035"/>
    </ligand>
</feature>
<dbReference type="HOGENOM" id="CLU_052779_1_0_0"/>
<dbReference type="Pfam" id="PF01867">
    <property type="entry name" value="Cas_Cas1"/>
    <property type="match status" value="1"/>
</dbReference>
<protein>
    <recommendedName>
        <fullName evidence="10">CRISPR-associated endonuclease Cas1</fullName>
        <ecNumber evidence="10">3.1.-.-</ecNumber>
    </recommendedName>
</protein>
<proteinExistence type="inferred from homology"/>
<accession>E4TFD4</accession>
<dbReference type="GO" id="GO:0003677">
    <property type="term" value="F:DNA binding"/>
    <property type="evidence" value="ECO:0007669"/>
    <property type="project" value="UniProtKB-KW"/>
</dbReference>
<evidence type="ECO:0000256" key="3">
    <source>
        <dbReference type="ARBA" id="ARBA00022759"/>
    </source>
</evidence>